<evidence type="ECO:0000259" key="6">
    <source>
        <dbReference type="PROSITE" id="PS50002"/>
    </source>
</evidence>
<dbReference type="GO" id="GO:0005737">
    <property type="term" value="C:cytoplasm"/>
    <property type="evidence" value="ECO:0007669"/>
    <property type="project" value="TreeGrafter"/>
</dbReference>
<evidence type="ECO:0000256" key="1">
    <source>
        <dbReference type="ARBA" id="ARBA00022443"/>
    </source>
</evidence>
<organism evidence="7">
    <name type="scientific">Arion vulgaris</name>
    <dbReference type="NCBI Taxonomy" id="1028688"/>
    <lineage>
        <taxon>Eukaryota</taxon>
        <taxon>Metazoa</taxon>
        <taxon>Spiralia</taxon>
        <taxon>Lophotrochozoa</taxon>
        <taxon>Mollusca</taxon>
        <taxon>Gastropoda</taxon>
        <taxon>Heterobranchia</taxon>
        <taxon>Euthyneura</taxon>
        <taxon>Panpulmonata</taxon>
        <taxon>Eupulmonata</taxon>
        <taxon>Stylommatophora</taxon>
        <taxon>Helicina</taxon>
        <taxon>Arionoidea</taxon>
        <taxon>Arionidae</taxon>
        <taxon>Arion</taxon>
    </lineage>
</organism>
<keyword evidence="2 3" id="KW-0727">SH2 domain</keyword>
<dbReference type="GO" id="GO:0030971">
    <property type="term" value="F:receptor tyrosine kinase binding"/>
    <property type="evidence" value="ECO:0007669"/>
    <property type="project" value="TreeGrafter"/>
</dbReference>
<gene>
    <name evidence="7" type="primary">ORF142378</name>
</gene>
<evidence type="ECO:0008006" key="8">
    <source>
        <dbReference type="Google" id="ProtNLM"/>
    </source>
</evidence>
<dbReference type="PROSITE" id="PS50002">
    <property type="entry name" value="SH3"/>
    <property type="match status" value="2"/>
</dbReference>
<protein>
    <recommendedName>
        <fullName evidence="8">Adapter molecule Crk</fullName>
    </recommendedName>
</protein>
<dbReference type="InterPro" id="IPR036028">
    <property type="entry name" value="SH3-like_dom_sf"/>
</dbReference>
<evidence type="ECO:0000256" key="4">
    <source>
        <dbReference type="PROSITE-ProRule" id="PRU00192"/>
    </source>
</evidence>
<accession>A0A0B7AU55</accession>
<dbReference type="EMBL" id="HACG01037513">
    <property type="protein sequence ID" value="CEK84378.1"/>
    <property type="molecule type" value="Transcribed_RNA"/>
</dbReference>
<dbReference type="PROSITE" id="PS50001">
    <property type="entry name" value="SH2"/>
    <property type="match status" value="1"/>
</dbReference>
<dbReference type="AlphaFoldDB" id="A0A0B7AU55"/>
<dbReference type="Pfam" id="PF00017">
    <property type="entry name" value="SH2"/>
    <property type="match status" value="1"/>
</dbReference>
<dbReference type="PRINTS" id="PR00452">
    <property type="entry name" value="SH3DOMAIN"/>
</dbReference>
<dbReference type="GO" id="GO:0016477">
    <property type="term" value="P:cell migration"/>
    <property type="evidence" value="ECO:0007669"/>
    <property type="project" value="TreeGrafter"/>
</dbReference>
<dbReference type="PANTHER" id="PTHR19969">
    <property type="entry name" value="SH2-SH3 ADAPTOR PROTEIN-RELATED"/>
    <property type="match status" value="1"/>
</dbReference>
<dbReference type="InterPro" id="IPR051184">
    <property type="entry name" value="Tyrosine-phos_adapter"/>
</dbReference>
<dbReference type="SMART" id="SM00326">
    <property type="entry name" value="SH3"/>
    <property type="match status" value="2"/>
</dbReference>
<sequence>MEADFDPEDKYSWYFGMLSRERTNNILMGLEHSGVFLVRESKTMPGDFVLCVKEDQKVSHYIINRIQTSGGTSRFKIGDKEFPDMPSLLNFYKTHYLDTTTLMKPAPRAKLICKFDFAGKDPEDLPFKKGDVLEVISEDEEEWWTARNLNGQVGQIPVRYTQVVENNVPNIRAQTVYTQPVTGTQLQPPIQPVSSFFDIQLPAKAVVILQRIPSAYDKRQLRLEVGEIVTVLKMPLNGQWEGRDVRNKEGIFPFTHIRFLTQDELRNLPT</sequence>
<reference evidence="7" key="1">
    <citation type="submission" date="2014-12" db="EMBL/GenBank/DDBJ databases">
        <title>Insight into the proteome of Arion vulgaris.</title>
        <authorList>
            <person name="Aradska J."/>
            <person name="Bulat T."/>
            <person name="Smidak R."/>
            <person name="Sarate P."/>
            <person name="Gangsoo J."/>
            <person name="Sialana F."/>
            <person name="Bilban M."/>
            <person name="Lubec G."/>
        </authorList>
    </citation>
    <scope>NUCLEOTIDE SEQUENCE</scope>
    <source>
        <tissue evidence="7">Skin</tissue>
    </source>
</reference>
<evidence type="ECO:0000259" key="5">
    <source>
        <dbReference type="PROSITE" id="PS50001"/>
    </source>
</evidence>
<evidence type="ECO:0000313" key="7">
    <source>
        <dbReference type="EMBL" id="CEK84378.1"/>
    </source>
</evidence>
<keyword evidence="1 4" id="KW-0728">SH3 domain</keyword>
<proteinExistence type="predicted"/>
<dbReference type="Pfam" id="PF07653">
    <property type="entry name" value="SH3_2"/>
    <property type="match status" value="1"/>
</dbReference>
<feature type="domain" description="SH3" evidence="6">
    <location>
        <begin position="201"/>
        <end position="262"/>
    </location>
</feature>
<feature type="domain" description="SH3" evidence="6">
    <location>
        <begin position="104"/>
        <end position="166"/>
    </location>
</feature>
<dbReference type="Pfam" id="PF00018">
    <property type="entry name" value="SH3_1"/>
    <property type="match status" value="1"/>
</dbReference>
<dbReference type="SMART" id="SM00252">
    <property type="entry name" value="SH2"/>
    <property type="match status" value="1"/>
</dbReference>
<feature type="domain" description="SH2" evidence="5">
    <location>
        <begin position="13"/>
        <end position="106"/>
    </location>
</feature>
<dbReference type="Gene3D" id="2.30.30.40">
    <property type="entry name" value="SH3 Domains"/>
    <property type="match status" value="2"/>
</dbReference>
<dbReference type="InterPro" id="IPR036860">
    <property type="entry name" value="SH2_dom_sf"/>
</dbReference>
<evidence type="ECO:0000256" key="2">
    <source>
        <dbReference type="ARBA" id="ARBA00022999"/>
    </source>
</evidence>
<dbReference type="GO" id="GO:0035591">
    <property type="term" value="F:signaling adaptor activity"/>
    <property type="evidence" value="ECO:0007669"/>
    <property type="project" value="TreeGrafter"/>
</dbReference>
<dbReference type="InterPro" id="IPR000980">
    <property type="entry name" value="SH2"/>
</dbReference>
<evidence type="ECO:0000256" key="3">
    <source>
        <dbReference type="PROSITE-ProRule" id="PRU00191"/>
    </source>
</evidence>
<dbReference type="GO" id="GO:0007167">
    <property type="term" value="P:enzyme-linked receptor protein signaling pathway"/>
    <property type="evidence" value="ECO:0007669"/>
    <property type="project" value="TreeGrafter"/>
</dbReference>
<dbReference type="CDD" id="cd09926">
    <property type="entry name" value="SH2_CRK_like"/>
    <property type="match status" value="1"/>
</dbReference>
<dbReference type="PRINTS" id="PR00401">
    <property type="entry name" value="SH2DOMAIN"/>
</dbReference>
<dbReference type="Gene3D" id="3.30.505.10">
    <property type="entry name" value="SH2 domain"/>
    <property type="match status" value="1"/>
</dbReference>
<name>A0A0B7AU55_9EUPU</name>
<dbReference type="SUPFAM" id="SSF50044">
    <property type="entry name" value="SH3-domain"/>
    <property type="match status" value="1"/>
</dbReference>
<dbReference type="InterPro" id="IPR001452">
    <property type="entry name" value="SH3_domain"/>
</dbReference>
<dbReference type="PANTHER" id="PTHR19969:SF5">
    <property type="entry name" value="CRK-LIKE PROTEIN"/>
    <property type="match status" value="1"/>
</dbReference>
<dbReference type="SUPFAM" id="SSF55550">
    <property type="entry name" value="SH2 domain"/>
    <property type="match status" value="1"/>
</dbReference>